<evidence type="ECO:0000313" key="4">
    <source>
        <dbReference type="EMBL" id="CAA9305436.1"/>
    </source>
</evidence>
<dbReference type="Gene3D" id="1.10.1240.10">
    <property type="entry name" value="Methionine synthase domain"/>
    <property type="match status" value="1"/>
</dbReference>
<sequence>MPALSALSLDARIALADGLRARRAITAEAVTEALLCAHPDWRERYGELAQGRGIEDACNHVDFLAGAVESGAAAGFADYARWAATVFAARGIAPQFLAESFTQILSTLTNHLGPDHSAALLEIVAAGVDACVLATEDLVRPDFAAPLHEGLALAQRVFLQALLQGDRRAASTVAVEALRDGYPLTDVYVDLFQNALYEVGRRWEANDISVAQEHMATATAQYVLTQLYPRIEQPQTRRGRGVVTGVQGELHQMGPNIVADALEADGWDIRFLGTNMPHDGIVRVVAEHGALVLGISATMLFNVPQVRRLIQDVRRQASPPRIIVGGGAFRAAPHLWRELEADGFATGVREAVALVRQWSADGANEADGVTRPFVARP</sequence>
<dbReference type="PROSITE" id="PS51332">
    <property type="entry name" value="B12_BINDING"/>
    <property type="match status" value="1"/>
</dbReference>
<dbReference type="Pfam" id="PF02310">
    <property type="entry name" value="B12-binding"/>
    <property type="match status" value="1"/>
</dbReference>
<dbReference type="Gene3D" id="3.40.50.280">
    <property type="entry name" value="Cobalamin-binding domain"/>
    <property type="match status" value="1"/>
</dbReference>
<evidence type="ECO:0000256" key="2">
    <source>
        <dbReference type="ARBA" id="ARBA00023285"/>
    </source>
</evidence>
<reference evidence="4" key="1">
    <citation type="submission" date="2020-02" db="EMBL/GenBank/DDBJ databases">
        <authorList>
            <person name="Meier V. D."/>
        </authorList>
    </citation>
    <scope>NUCLEOTIDE SEQUENCE</scope>
    <source>
        <strain evidence="4">AVDCRST_MAG77</strain>
    </source>
</reference>
<dbReference type="InterPro" id="IPR050554">
    <property type="entry name" value="Met_Synthase/Corrinoid"/>
</dbReference>
<gene>
    <name evidence="4" type="ORF">AVDCRST_MAG77-6053</name>
</gene>
<feature type="domain" description="B12-binding" evidence="3">
    <location>
        <begin position="238"/>
        <end position="369"/>
    </location>
</feature>
<evidence type="ECO:0000259" key="3">
    <source>
        <dbReference type="PROSITE" id="PS51332"/>
    </source>
</evidence>
<name>A0A6J4KJU9_9CHLR</name>
<keyword evidence="2" id="KW-0170">Cobalt</keyword>
<dbReference type="GO" id="GO:0050667">
    <property type="term" value="P:homocysteine metabolic process"/>
    <property type="evidence" value="ECO:0007669"/>
    <property type="project" value="TreeGrafter"/>
</dbReference>
<dbReference type="InterPro" id="IPR036724">
    <property type="entry name" value="Cobalamin-bd_sf"/>
</dbReference>
<dbReference type="GO" id="GO:0005829">
    <property type="term" value="C:cytosol"/>
    <property type="evidence" value="ECO:0007669"/>
    <property type="project" value="TreeGrafter"/>
</dbReference>
<dbReference type="EMBL" id="CADCTC010000314">
    <property type="protein sequence ID" value="CAA9305436.1"/>
    <property type="molecule type" value="Genomic_DNA"/>
</dbReference>
<proteinExistence type="predicted"/>
<keyword evidence="1" id="KW-0479">Metal-binding</keyword>
<dbReference type="SUPFAM" id="SSF52242">
    <property type="entry name" value="Cobalamin (vitamin B12)-binding domain"/>
    <property type="match status" value="1"/>
</dbReference>
<dbReference type="Pfam" id="PF02607">
    <property type="entry name" value="B12-binding_2"/>
    <property type="match status" value="1"/>
</dbReference>
<dbReference type="InterPro" id="IPR003759">
    <property type="entry name" value="Cbl-bd_cap"/>
</dbReference>
<dbReference type="GO" id="GO:0008705">
    <property type="term" value="F:methionine synthase activity"/>
    <property type="evidence" value="ECO:0007669"/>
    <property type="project" value="TreeGrafter"/>
</dbReference>
<dbReference type="GO" id="GO:0046653">
    <property type="term" value="P:tetrahydrofolate metabolic process"/>
    <property type="evidence" value="ECO:0007669"/>
    <property type="project" value="TreeGrafter"/>
</dbReference>
<dbReference type="PANTHER" id="PTHR45833:SF1">
    <property type="entry name" value="METHIONINE SYNTHASE"/>
    <property type="match status" value="1"/>
</dbReference>
<dbReference type="PANTHER" id="PTHR45833">
    <property type="entry name" value="METHIONINE SYNTHASE"/>
    <property type="match status" value="1"/>
</dbReference>
<protein>
    <recommendedName>
        <fullName evidence="3">B12-binding domain-containing protein</fullName>
    </recommendedName>
</protein>
<dbReference type="GO" id="GO:0046872">
    <property type="term" value="F:metal ion binding"/>
    <property type="evidence" value="ECO:0007669"/>
    <property type="project" value="UniProtKB-KW"/>
</dbReference>
<dbReference type="InterPro" id="IPR036594">
    <property type="entry name" value="Meth_synthase_dom"/>
</dbReference>
<dbReference type="GO" id="GO:0031419">
    <property type="term" value="F:cobalamin binding"/>
    <property type="evidence" value="ECO:0007669"/>
    <property type="project" value="InterPro"/>
</dbReference>
<dbReference type="InterPro" id="IPR006158">
    <property type="entry name" value="Cobalamin-bd"/>
</dbReference>
<dbReference type="AlphaFoldDB" id="A0A6J4KJU9"/>
<evidence type="ECO:0000256" key="1">
    <source>
        <dbReference type="ARBA" id="ARBA00022723"/>
    </source>
</evidence>
<organism evidence="4">
    <name type="scientific">uncultured Chloroflexota bacterium</name>
    <dbReference type="NCBI Taxonomy" id="166587"/>
    <lineage>
        <taxon>Bacteria</taxon>
        <taxon>Bacillati</taxon>
        <taxon>Chloroflexota</taxon>
        <taxon>environmental samples</taxon>
    </lineage>
</organism>
<accession>A0A6J4KJU9</accession>
<dbReference type="SMART" id="SM01018">
    <property type="entry name" value="B12-binding_2"/>
    <property type="match status" value="1"/>
</dbReference>